<dbReference type="InParanoid" id="A0A2J6T0S5"/>
<name>A0A2J6T0S5_9HELO</name>
<keyword evidence="1" id="KW-1133">Transmembrane helix</keyword>
<dbReference type="EMBL" id="KZ613848">
    <property type="protein sequence ID" value="PMD56616.1"/>
    <property type="molecule type" value="Genomic_DNA"/>
</dbReference>
<evidence type="ECO:0000313" key="3">
    <source>
        <dbReference type="Proteomes" id="UP000235371"/>
    </source>
</evidence>
<dbReference type="Proteomes" id="UP000235371">
    <property type="component" value="Unassembled WGS sequence"/>
</dbReference>
<dbReference type="AlphaFoldDB" id="A0A2J6T0S5"/>
<accession>A0A2J6T0S5</accession>
<dbReference type="RefSeq" id="XP_024733520.1">
    <property type="nucleotide sequence ID" value="XM_024887930.1"/>
</dbReference>
<keyword evidence="1" id="KW-0812">Transmembrane</keyword>
<dbReference type="GeneID" id="36596006"/>
<evidence type="ECO:0000256" key="1">
    <source>
        <dbReference type="SAM" id="Phobius"/>
    </source>
</evidence>
<protein>
    <submittedName>
        <fullName evidence="2">Uncharacterized protein</fullName>
    </submittedName>
</protein>
<feature type="transmembrane region" description="Helical" evidence="1">
    <location>
        <begin position="47"/>
        <end position="67"/>
    </location>
</feature>
<dbReference type="OrthoDB" id="10378792at2759"/>
<gene>
    <name evidence="2" type="ORF">K444DRAFT_69749</name>
</gene>
<sequence>MRFVVLPLASATFLSLLACHYGFFQAPSAHSSCLDLPFRVYYGIERLGVGMVASVVLEFLVAAQLFFPRR</sequence>
<reference evidence="2 3" key="1">
    <citation type="submission" date="2016-04" db="EMBL/GenBank/DDBJ databases">
        <title>A degradative enzymes factory behind the ericoid mycorrhizal symbiosis.</title>
        <authorList>
            <consortium name="DOE Joint Genome Institute"/>
            <person name="Martino E."/>
            <person name="Morin E."/>
            <person name="Grelet G."/>
            <person name="Kuo A."/>
            <person name="Kohler A."/>
            <person name="Daghino S."/>
            <person name="Barry K."/>
            <person name="Choi C."/>
            <person name="Cichocki N."/>
            <person name="Clum A."/>
            <person name="Copeland A."/>
            <person name="Hainaut M."/>
            <person name="Haridas S."/>
            <person name="Labutti K."/>
            <person name="Lindquist E."/>
            <person name="Lipzen A."/>
            <person name="Khouja H.-R."/>
            <person name="Murat C."/>
            <person name="Ohm R."/>
            <person name="Olson A."/>
            <person name="Spatafora J."/>
            <person name="Veneault-Fourrey C."/>
            <person name="Henrissat B."/>
            <person name="Grigoriev I."/>
            <person name="Martin F."/>
            <person name="Perotto S."/>
        </authorList>
    </citation>
    <scope>NUCLEOTIDE SEQUENCE [LARGE SCALE GENOMIC DNA]</scope>
    <source>
        <strain evidence="2 3">E</strain>
    </source>
</reference>
<evidence type="ECO:0000313" key="2">
    <source>
        <dbReference type="EMBL" id="PMD56616.1"/>
    </source>
</evidence>
<proteinExistence type="predicted"/>
<dbReference type="PROSITE" id="PS51257">
    <property type="entry name" value="PROKAR_LIPOPROTEIN"/>
    <property type="match status" value="1"/>
</dbReference>
<keyword evidence="3" id="KW-1185">Reference proteome</keyword>
<keyword evidence="1" id="KW-0472">Membrane</keyword>
<organism evidence="2 3">
    <name type="scientific">Hyaloscypha bicolor E</name>
    <dbReference type="NCBI Taxonomy" id="1095630"/>
    <lineage>
        <taxon>Eukaryota</taxon>
        <taxon>Fungi</taxon>
        <taxon>Dikarya</taxon>
        <taxon>Ascomycota</taxon>
        <taxon>Pezizomycotina</taxon>
        <taxon>Leotiomycetes</taxon>
        <taxon>Helotiales</taxon>
        <taxon>Hyaloscyphaceae</taxon>
        <taxon>Hyaloscypha</taxon>
        <taxon>Hyaloscypha bicolor</taxon>
    </lineage>
</organism>